<feature type="domain" description="Type II/III secretion system secretin-like" evidence="11">
    <location>
        <begin position="388"/>
        <end position="542"/>
    </location>
</feature>
<protein>
    <recommendedName>
        <fullName evidence="2">Type IV pilus biogenesis and competence protein PilQ</fullName>
    </recommendedName>
</protein>
<dbReference type="PANTHER" id="PTHR30604:SF1">
    <property type="entry name" value="DNA UTILIZATION PROTEIN HOFQ"/>
    <property type="match status" value="1"/>
</dbReference>
<feature type="compositionally biased region" description="Basic residues" evidence="10">
    <location>
        <begin position="133"/>
        <end position="148"/>
    </location>
</feature>
<evidence type="ECO:0000256" key="1">
    <source>
        <dbReference type="ARBA" id="ARBA00004370"/>
    </source>
</evidence>
<dbReference type="InterPro" id="IPR004846">
    <property type="entry name" value="T2SS/T3SS_dom"/>
</dbReference>
<keyword evidence="14" id="KW-1185">Reference proteome</keyword>
<dbReference type="Gene3D" id="3.30.1370.120">
    <property type="match status" value="1"/>
</dbReference>
<proteinExistence type="inferred from homology"/>
<evidence type="ECO:0000256" key="7">
    <source>
        <dbReference type="ARBA" id="ARBA00025897"/>
    </source>
</evidence>
<comment type="subunit">
    <text evidence="7">Homododecamer. Tetramer of trimer.</text>
</comment>
<evidence type="ECO:0000259" key="12">
    <source>
        <dbReference type="Pfam" id="PF03958"/>
    </source>
</evidence>
<feature type="compositionally biased region" description="Low complexity" evidence="10">
    <location>
        <begin position="310"/>
        <end position="331"/>
    </location>
</feature>
<evidence type="ECO:0000256" key="3">
    <source>
        <dbReference type="ARBA" id="ARBA00022729"/>
    </source>
</evidence>
<dbReference type="Proteomes" id="UP000270342">
    <property type="component" value="Unassembled WGS sequence"/>
</dbReference>
<dbReference type="GO" id="GO:0030420">
    <property type="term" value="P:establishment of competence for transformation"/>
    <property type="evidence" value="ECO:0007669"/>
    <property type="project" value="UniProtKB-KW"/>
</dbReference>
<evidence type="ECO:0000256" key="2">
    <source>
        <dbReference type="ARBA" id="ARBA00014124"/>
    </source>
</evidence>
<dbReference type="InterPro" id="IPR004845">
    <property type="entry name" value="T2SS_GspD_CS"/>
</dbReference>
<comment type="similarity">
    <text evidence="8">Belongs to the bacterial secretin family.</text>
</comment>
<feature type="compositionally biased region" description="Basic and acidic residues" evidence="10">
    <location>
        <begin position="161"/>
        <end position="178"/>
    </location>
</feature>
<dbReference type="InterPro" id="IPR051808">
    <property type="entry name" value="Type_IV_pilus_biogenesis"/>
</dbReference>
<evidence type="ECO:0000256" key="6">
    <source>
        <dbReference type="ARBA" id="ARBA00024678"/>
    </source>
</evidence>
<keyword evidence="9" id="KW-0813">Transport</keyword>
<evidence type="ECO:0000256" key="4">
    <source>
        <dbReference type="ARBA" id="ARBA00023136"/>
    </source>
</evidence>
<dbReference type="GO" id="GO:0009306">
    <property type="term" value="P:protein secretion"/>
    <property type="evidence" value="ECO:0007669"/>
    <property type="project" value="InterPro"/>
</dbReference>
<dbReference type="GO" id="GO:0009279">
    <property type="term" value="C:cell outer membrane"/>
    <property type="evidence" value="ECO:0007669"/>
    <property type="project" value="UniProtKB-SubCell"/>
</dbReference>
<dbReference type="Pfam" id="PF03958">
    <property type="entry name" value="Secretin_N"/>
    <property type="match status" value="1"/>
</dbReference>
<dbReference type="AlphaFoldDB" id="A0A494X5V6"/>
<feature type="domain" description="NolW-like" evidence="12">
    <location>
        <begin position="205"/>
        <end position="253"/>
    </location>
</feature>
<feature type="region of interest" description="Disordered" evidence="10">
    <location>
        <begin position="542"/>
        <end position="579"/>
    </location>
</feature>
<dbReference type="EMBL" id="RBZU01000016">
    <property type="protein sequence ID" value="RKP45712.1"/>
    <property type="molecule type" value="Genomic_DNA"/>
</dbReference>
<evidence type="ECO:0000259" key="11">
    <source>
        <dbReference type="Pfam" id="PF00263"/>
    </source>
</evidence>
<reference evidence="13 14" key="1">
    <citation type="submission" date="2018-10" db="EMBL/GenBank/DDBJ databases">
        <title>Robbsia sp. DHC34, isolated from soil.</title>
        <authorList>
            <person name="Gao Z.-H."/>
            <person name="Qiu L.-H."/>
        </authorList>
    </citation>
    <scope>NUCLEOTIDE SEQUENCE [LARGE SCALE GENOMIC DNA]</scope>
    <source>
        <strain evidence="13 14">DHC34</strain>
    </source>
</reference>
<feature type="compositionally biased region" description="Basic residues" evidence="10">
    <location>
        <begin position="181"/>
        <end position="198"/>
    </location>
</feature>
<keyword evidence="3" id="KW-0732">Signal</keyword>
<evidence type="ECO:0000256" key="5">
    <source>
        <dbReference type="ARBA" id="ARBA00023287"/>
    </source>
</evidence>
<sequence>MDGLGRAARADGRDPRASFGRVWGGLRVTADRGGRGAERFDRRPAHALRDAGPGRRPAATARHADAGHVRRRDARHEGRGRRRAARPGHPEPRFRRGAARSGHQGLRRFCRRQHRVGRHRARHGDPSSAARRMASRLRGAARRARTRRAATWSDSLVAPGRPDREPRTPIRRFRDASGARRSARHRRLRTALPRRRRGPPIDRGGGQRTPALAARRGAASADARTNQLFVNDTVSSLARIREVIERADRPTRQVLIEARIVEAEDGFGHQLGARLSLLGAGTTIGAAAHAAANGEPATVFASGPQSLEPGSFHAARGRRSSSSPSSGAAGADGREAGGGSDVPEAIVGAVGTLYSLPAGALAGFGAAGAGLALLSVGAQRILALELSALEADGRGRIVSSPRIVTSDRIKAVIEQGTELPYQAVNGEKVSGVQFRRAGLKLEVTPQITPIGHVMLDLDITKDTVGAQTLSGPAINTKHVRTQVQVENGGTVAIGGIYIQDERDDTVGIPGLGTLPVIGALFRRHATSRTKSELIVFITPNVVAGPPDGPQAHPVTGSPTRLQDAAGSTKPADSSLIPPT</sequence>
<feature type="region of interest" description="Disordered" evidence="10">
    <location>
        <begin position="1"/>
        <end position="220"/>
    </location>
</feature>
<evidence type="ECO:0000313" key="13">
    <source>
        <dbReference type="EMBL" id="RKP45712.1"/>
    </source>
</evidence>
<evidence type="ECO:0000256" key="10">
    <source>
        <dbReference type="SAM" id="MobiDB-lite"/>
    </source>
</evidence>
<keyword evidence="5" id="KW-0178">Competence</keyword>
<evidence type="ECO:0000256" key="8">
    <source>
        <dbReference type="RuleBase" id="RU004003"/>
    </source>
</evidence>
<dbReference type="PROSITE" id="PS00875">
    <property type="entry name" value="T2SP_D"/>
    <property type="match status" value="1"/>
</dbReference>
<comment type="caution">
    <text evidence="13">The sequence shown here is derived from an EMBL/GenBank/DDBJ whole genome shotgun (WGS) entry which is preliminary data.</text>
</comment>
<dbReference type="InterPro" id="IPR005644">
    <property type="entry name" value="NolW-like"/>
</dbReference>
<gene>
    <name evidence="13" type="ORF">D7S86_25590</name>
</gene>
<evidence type="ECO:0000313" key="14">
    <source>
        <dbReference type="Proteomes" id="UP000270342"/>
    </source>
</evidence>
<feature type="compositionally biased region" description="Low complexity" evidence="10">
    <location>
        <begin position="208"/>
        <end position="220"/>
    </location>
</feature>
<dbReference type="Pfam" id="PF00263">
    <property type="entry name" value="Secretin"/>
    <property type="match status" value="1"/>
</dbReference>
<feature type="compositionally biased region" description="Basic residues" evidence="10">
    <location>
        <begin position="69"/>
        <end position="86"/>
    </location>
</feature>
<feature type="compositionally biased region" description="Basic residues" evidence="10">
    <location>
        <begin position="105"/>
        <end position="122"/>
    </location>
</feature>
<comment type="function">
    <text evidence="6">Required for type IV pilus biogenesis and competence. Could function as a pore for exit of the pilus but also as a channel for entry of heme and antimicrobial agents and uptake of transforming DNA.</text>
</comment>
<comment type="subcellular location">
    <subcellularLocation>
        <location evidence="9">Cell outer membrane</location>
    </subcellularLocation>
    <subcellularLocation>
        <location evidence="1">Membrane</location>
    </subcellularLocation>
</comment>
<name>A0A494X5V6_9BURK</name>
<feature type="compositionally biased region" description="Basic and acidic residues" evidence="10">
    <location>
        <begin position="29"/>
        <end position="53"/>
    </location>
</feature>
<dbReference type="PANTHER" id="PTHR30604">
    <property type="entry name" value="PROTEIN TRANSPORT PROTEIN HOFQ"/>
    <property type="match status" value="1"/>
</dbReference>
<accession>A0A494X5V6</accession>
<dbReference type="PRINTS" id="PR00811">
    <property type="entry name" value="BCTERIALGSPD"/>
</dbReference>
<dbReference type="InterPro" id="IPR038591">
    <property type="entry name" value="NolW-like_sf"/>
</dbReference>
<feature type="region of interest" description="Disordered" evidence="10">
    <location>
        <begin position="299"/>
        <end position="340"/>
    </location>
</feature>
<keyword evidence="4" id="KW-0472">Membrane</keyword>
<evidence type="ECO:0000256" key="9">
    <source>
        <dbReference type="RuleBase" id="RU004004"/>
    </source>
</evidence>
<organism evidence="13 14">
    <name type="scientific">Pararobbsia silviterrae</name>
    <dbReference type="NCBI Taxonomy" id="1792498"/>
    <lineage>
        <taxon>Bacteria</taxon>
        <taxon>Pseudomonadati</taxon>
        <taxon>Pseudomonadota</taxon>
        <taxon>Betaproteobacteria</taxon>
        <taxon>Burkholderiales</taxon>
        <taxon>Burkholderiaceae</taxon>
        <taxon>Pararobbsia</taxon>
    </lineage>
</organism>
<dbReference type="InterPro" id="IPR001775">
    <property type="entry name" value="GspD/PilQ"/>
</dbReference>